<evidence type="ECO:0000313" key="2">
    <source>
        <dbReference type="EMBL" id="SFS18010.1"/>
    </source>
</evidence>
<protein>
    <submittedName>
        <fullName evidence="2">5-methyltetrahydropteroyltriglutamate--homocysteine methyltransferase</fullName>
    </submittedName>
</protein>
<keyword evidence="2" id="KW-0489">Methyltransferase</keyword>
<dbReference type="EMBL" id="FOZN01000004">
    <property type="protein sequence ID" value="SFS18010.1"/>
    <property type="molecule type" value="Genomic_DNA"/>
</dbReference>
<dbReference type="PANTHER" id="PTHR43844:SF2">
    <property type="entry name" value="SYNTHASE, VITAMIN-B12 INDEPENDENT, PUTATIVE (AFU_ORTHOLOGUE AFUA_3G12060)-RELATED"/>
    <property type="match status" value="1"/>
</dbReference>
<feature type="domain" description="Cobalamin-independent methionine synthase MetE C-terminal/archaeal" evidence="1">
    <location>
        <begin position="201"/>
        <end position="381"/>
    </location>
</feature>
<proteinExistence type="predicted"/>
<accession>A0AA94HPF7</accession>
<dbReference type="CDD" id="cd03311">
    <property type="entry name" value="CIMS_C_terminal_like"/>
    <property type="match status" value="1"/>
</dbReference>
<sequence>MTRIDVSHAGSLPRTPELIAANAARSFAEDGLTLQRTPEFEELLTAAVADLVRRQRELGITIIGDGEYGKAMSNPSDYAAWWTYAFQRVAGLEITGEDIFTEPIQRSAPGDVRLTSFPDRRDWVRFQDAYQDPEQPVLKQSPATPFPATTGALRYTGQEALATDIANLRAGLDSAGADQGFLTALSPGSAARIANRHYGSEEEHIWAWADVLREEYQAITDAGFIVQIDDPSLAENFDQINPEPSIEDYLAFTRIRVEALNHAIRGLPEELVRLHLCWGSWHGPHTTDVAFGDIAELVLEVDAGSYSFEAANARHEHEWRVWEQVELPAGKRIAPGVIGHATNVVEHPELVADRIERFARIVGPERVIASTDCGLGGRIHPSIAIAKLESLGQGARLAEQRLGAAVSIV</sequence>
<dbReference type="Gene3D" id="3.20.20.210">
    <property type="match status" value="1"/>
</dbReference>
<evidence type="ECO:0000313" key="3">
    <source>
        <dbReference type="Proteomes" id="UP000198506"/>
    </source>
</evidence>
<name>A0AA94HPF7_9MICO</name>
<dbReference type="AlphaFoldDB" id="A0AA94HPF7"/>
<dbReference type="GO" id="GO:0003871">
    <property type="term" value="F:5-methyltetrahydropteroyltriglutamate-homocysteine S-methyltransferase activity"/>
    <property type="evidence" value="ECO:0007669"/>
    <property type="project" value="InterPro"/>
</dbReference>
<keyword evidence="3" id="KW-1185">Reference proteome</keyword>
<dbReference type="InterPro" id="IPR002629">
    <property type="entry name" value="Met_Synth_C/arc"/>
</dbReference>
<keyword evidence="2" id="KW-0808">Transferase</keyword>
<dbReference type="SUPFAM" id="SSF51726">
    <property type="entry name" value="UROD/MetE-like"/>
    <property type="match status" value="1"/>
</dbReference>
<comment type="caution">
    <text evidence="2">The sequence shown here is derived from an EMBL/GenBank/DDBJ whole genome shotgun (WGS) entry which is preliminary data.</text>
</comment>
<evidence type="ECO:0000259" key="1">
    <source>
        <dbReference type="Pfam" id="PF01717"/>
    </source>
</evidence>
<dbReference type="GO" id="GO:0009086">
    <property type="term" value="P:methionine biosynthetic process"/>
    <property type="evidence" value="ECO:0007669"/>
    <property type="project" value="InterPro"/>
</dbReference>
<dbReference type="PANTHER" id="PTHR43844">
    <property type="entry name" value="METHIONINE SYNTHASE"/>
    <property type="match status" value="1"/>
</dbReference>
<dbReference type="GO" id="GO:0008270">
    <property type="term" value="F:zinc ion binding"/>
    <property type="evidence" value="ECO:0007669"/>
    <property type="project" value="InterPro"/>
</dbReference>
<dbReference type="GO" id="GO:0032259">
    <property type="term" value="P:methylation"/>
    <property type="evidence" value="ECO:0007669"/>
    <property type="project" value="UniProtKB-KW"/>
</dbReference>
<gene>
    <name evidence="2" type="ORF">SAMN04487783_2482</name>
</gene>
<dbReference type="InterPro" id="IPR038071">
    <property type="entry name" value="UROD/MetE-like_sf"/>
</dbReference>
<dbReference type="RefSeq" id="WP_092919202.1">
    <property type="nucleotide sequence ID" value="NZ_FOZN01000004.1"/>
</dbReference>
<dbReference type="Proteomes" id="UP000198506">
    <property type="component" value="Unassembled WGS sequence"/>
</dbReference>
<reference evidence="2 3" key="1">
    <citation type="submission" date="2016-10" db="EMBL/GenBank/DDBJ databases">
        <authorList>
            <person name="Varghese N."/>
            <person name="Submissions S."/>
        </authorList>
    </citation>
    <scope>NUCLEOTIDE SEQUENCE [LARGE SCALE GENOMIC DNA]</scope>
    <source>
        <strain evidence="2 3">IAM 15147</strain>
    </source>
</reference>
<dbReference type="Pfam" id="PF01717">
    <property type="entry name" value="Meth_synt_2"/>
    <property type="match status" value="1"/>
</dbReference>
<organism evidence="2 3">
    <name type="scientific">Agrococcus baldri</name>
    <dbReference type="NCBI Taxonomy" id="153730"/>
    <lineage>
        <taxon>Bacteria</taxon>
        <taxon>Bacillati</taxon>
        <taxon>Actinomycetota</taxon>
        <taxon>Actinomycetes</taxon>
        <taxon>Micrococcales</taxon>
        <taxon>Microbacteriaceae</taxon>
        <taxon>Agrococcus</taxon>
    </lineage>
</organism>